<dbReference type="Proteomes" id="UP000078542">
    <property type="component" value="Unassembled WGS sequence"/>
</dbReference>
<dbReference type="EMBL" id="KQ978093">
    <property type="protein sequence ID" value="KYM97054.1"/>
    <property type="molecule type" value="Genomic_DNA"/>
</dbReference>
<accession>A0A151IBL3</accession>
<feature type="region of interest" description="Disordered" evidence="1">
    <location>
        <begin position="35"/>
        <end position="69"/>
    </location>
</feature>
<keyword evidence="3" id="KW-1185">Reference proteome</keyword>
<sequence length="195" mass="21727">MGKSSHKSRKRKRSLSRDRLAGIENKMSRLIDILSRSEVRSPSGPSQASSSEAVLASLARQEGLTDPKLSEEIVDEEDDTLLNHPKQVTIDESSLNVLPASDCDTDSLAKQLFGPDLAGEETSQWNELVSRNWRDLTRKGIAADQREFLLKKFTPPEALSFLRAPTLNQECRVPLKITRSSRGTSTRAKIRVKQA</sequence>
<organism evidence="2 3">
    <name type="scientific">Cyphomyrmex costatus</name>
    <dbReference type="NCBI Taxonomy" id="456900"/>
    <lineage>
        <taxon>Eukaryota</taxon>
        <taxon>Metazoa</taxon>
        <taxon>Ecdysozoa</taxon>
        <taxon>Arthropoda</taxon>
        <taxon>Hexapoda</taxon>
        <taxon>Insecta</taxon>
        <taxon>Pterygota</taxon>
        <taxon>Neoptera</taxon>
        <taxon>Endopterygota</taxon>
        <taxon>Hymenoptera</taxon>
        <taxon>Apocrita</taxon>
        <taxon>Aculeata</taxon>
        <taxon>Formicoidea</taxon>
        <taxon>Formicidae</taxon>
        <taxon>Myrmicinae</taxon>
        <taxon>Cyphomyrmex</taxon>
    </lineage>
</organism>
<reference evidence="2 3" key="1">
    <citation type="submission" date="2016-03" db="EMBL/GenBank/DDBJ databases">
        <title>Cyphomyrmex costatus WGS genome.</title>
        <authorList>
            <person name="Nygaard S."/>
            <person name="Hu H."/>
            <person name="Boomsma J."/>
            <person name="Zhang G."/>
        </authorList>
    </citation>
    <scope>NUCLEOTIDE SEQUENCE [LARGE SCALE GENOMIC DNA]</scope>
    <source>
        <strain evidence="2">MS0001</strain>
        <tissue evidence="2">Whole body</tissue>
    </source>
</reference>
<evidence type="ECO:0000313" key="2">
    <source>
        <dbReference type="EMBL" id="KYM97054.1"/>
    </source>
</evidence>
<feature type="compositionally biased region" description="Basic residues" evidence="1">
    <location>
        <begin position="1"/>
        <end position="14"/>
    </location>
</feature>
<proteinExistence type="predicted"/>
<feature type="compositionally biased region" description="Low complexity" evidence="1">
    <location>
        <begin position="41"/>
        <end position="59"/>
    </location>
</feature>
<feature type="region of interest" description="Disordered" evidence="1">
    <location>
        <begin position="1"/>
        <end position="21"/>
    </location>
</feature>
<dbReference type="AlphaFoldDB" id="A0A151IBL3"/>
<name>A0A151IBL3_9HYME</name>
<evidence type="ECO:0000313" key="3">
    <source>
        <dbReference type="Proteomes" id="UP000078542"/>
    </source>
</evidence>
<gene>
    <name evidence="2" type="ORF">ALC62_12271</name>
</gene>
<protein>
    <submittedName>
        <fullName evidence="2">Uncharacterized protein</fullName>
    </submittedName>
</protein>
<evidence type="ECO:0000256" key="1">
    <source>
        <dbReference type="SAM" id="MobiDB-lite"/>
    </source>
</evidence>